<proteinExistence type="inferred from homology"/>
<feature type="binding site" evidence="6">
    <location>
        <position position="393"/>
    </location>
    <ligand>
        <name>Na(+)</name>
        <dbReference type="ChEBI" id="CHEBI:29101"/>
        <label>1</label>
    </ligand>
</feature>
<keyword evidence="4 10" id="KW-1133">Transmembrane helix</keyword>
<feature type="binding site" evidence="6">
    <location>
        <position position="59"/>
    </location>
    <ligand>
        <name>Na(+)</name>
        <dbReference type="ChEBI" id="CHEBI:29101"/>
        <label>1</label>
    </ligand>
</feature>
<dbReference type="AlphaFoldDB" id="A0A1A8F0P8"/>
<reference evidence="11" key="2">
    <citation type="submission" date="2016-06" db="EMBL/GenBank/DDBJ databases">
        <title>The genome of a short-lived fish provides insights into sex chromosome evolution and the genetic control of aging.</title>
        <authorList>
            <person name="Reichwald K."/>
            <person name="Felder M."/>
            <person name="Petzold A."/>
            <person name="Koch P."/>
            <person name="Groth M."/>
            <person name="Platzer M."/>
        </authorList>
    </citation>
    <scope>NUCLEOTIDE SEQUENCE</scope>
    <source>
        <tissue evidence="11">Brain</tissue>
    </source>
</reference>
<dbReference type="PROSITE" id="PS50267">
    <property type="entry name" value="NA_NEUROTRAN_SYMP_3"/>
    <property type="match status" value="1"/>
</dbReference>
<dbReference type="EMBL" id="HAEB01005846">
    <property type="protein sequence ID" value="SBQ52373.1"/>
    <property type="molecule type" value="Transcribed_RNA"/>
</dbReference>
<feature type="transmembrane region" description="Helical" evidence="10">
    <location>
        <begin position="496"/>
        <end position="515"/>
    </location>
</feature>
<feature type="transmembrane region" description="Helical" evidence="10">
    <location>
        <begin position="239"/>
        <end position="262"/>
    </location>
</feature>
<feature type="binding site" evidence="6">
    <location>
        <position position="394"/>
    </location>
    <ligand>
        <name>Na(+)</name>
        <dbReference type="ChEBI" id="CHEBI:29101"/>
        <label>1</label>
    </ligand>
</feature>
<feature type="binding site" evidence="6">
    <location>
        <position position="57"/>
    </location>
    <ligand>
        <name>Na(+)</name>
        <dbReference type="ChEBI" id="CHEBI:29101"/>
        <label>1</label>
    </ligand>
</feature>
<feature type="compositionally biased region" description="Polar residues" evidence="9">
    <location>
        <begin position="582"/>
        <end position="594"/>
    </location>
</feature>
<feature type="region of interest" description="Disordered" evidence="9">
    <location>
        <begin position="1"/>
        <end position="35"/>
    </location>
</feature>
<feature type="transmembrane region" description="Helical" evidence="10">
    <location>
        <begin position="450"/>
        <end position="475"/>
    </location>
</feature>
<dbReference type="EMBL" id="HAEC01015489">
    <property type="protein sequence ID" value="SBQ83710.1"/>
    <property type="molecule type" value="Transcribed_RNA"/>
</dbReference>
<feature type="transmembrane region" description="Helical" evidence="10">
    <location>
        <begin position="51"/>
        <end position="69"/>
    </location>
</feature>
<dbReference type="PRINTS" id="PR01195">
    <property type="entry name" value="GAT1TRNSPORT"/>
</dbReference>
<feature type="compositionally biased region" description="Polar residues" evidence="9">
    <location>
        <begin position="1"/>
        <end position="22"/>
    </location>
</feature>
<dbReference type="NCBIfam" id="NF037979">
    <property type="entry name" value="Na_transp"/>
    <property type="match status" value="1"/>
</dbReference>
<accession>A0A1A8F0P8</accession>
<evidence type="ECO:0000256" key="6">
    <source>
        <dbReference type="PIRSR" id="PIRSR600175-1"/>
    </source>
</evidence>
<evidence type="ECO:0000256" key="10">
    <source>
        <dbReference type="SAM" id="Phobius"/>
    </source>
</evidence>
<keyword evidence="6" id="KW-0479">Metal-binding</keyword>
<dbReference type="PANTHER" id="PTHR11616:SF138">
    <property type="entry name" value="SODIUM- AND CHLORIDE-DEPENDENT GABA TRANSPORTER 1"/>
    <property type="match status" value="1"/>
</dbReference>
<keyword evidence="6" id="KW-0915">Sodium</keyword>
<dbReference type="GO" id="GO:0030424">
    <property type="term" value="C:axon"/>
    <property type="evidence" value="ECO:0007669"/>
    <property type="project" value="TreeGrafter"/>
</dbReference>
<dbReference type="InterPro" id="IPR002980">
    <property type="entry name" value="Na/ntran_symport_GABA_GAT1"/>
</dbReference>
<keyword evidence="7" id="KW-1015">Disulfide bond</keyword>
<evidence type="ECO:0000256" key="9">
    <source>
        <dbReference type="SAM" id="MobiDB-lite"/>
    </source>
</evidence>
<organism evidence="11">
    <name type="scientific">Nothobranchius korthausae</name>
    <dbReference type="NCBI Taxonomy" id="1143690"/>
    <lineage>
        <taxon>Eukaryota</taxon>
        <taxon>Metazoa</taxon>
        <taxon>Chordata</taxon>
        <taxon>Craniata</taxon>
        <taxon>Vertebrata</taxon>
        <taxon>Euteleostomi</taxon>
        <taxon>Actinopterygii</taxon>
        <taxon>Neopterygii</taxon>
        <taxon>Teleostei</taxon>
        <taxon>Neoteleostei</taxon>
        <taxon>Acanthomorphata</taxon>
        <taxon>Ovalentaria</taxon>
        <taxon>Atherinomorphae</taxon>
        <taxon>Cyprinodontiformes</taxon>
        <taxon>Nothobranchiidae</taxon>
        <taxon>Nothobranchius</taxon>
    </lineage>
</organism>
<feature type="transmembrane region" description="Helical" evidence="10">
    <location>
        <begin position="378"/>
        <end position="399"/>
    </location>
</feature>
<dbReference type="InterPro" id="IPR037272">
    <property type="entry name" value="SNS_sf"/>
</dbReference>
<evidence type="ECO:0000313" key="11">
    <source>
        <dbReference type="EMBL" id="SBQ52373.1"/>
    </source>
</evidence>
<name>A0A1A8F0P8_9TELE</name>
<evidence type="ECO:0000256" key="2">
    <source>
        <dbReference type="ARBA" id="ARBA00022448"/>
    </source>
</evidence>
<feature type="transmembrane region" description="Helical" evidence="10">
    <location>
        <begin position="81"/>
        <end position="102"/>
    </location>
</feature>
<feature type="compositionally biased region" description="Pro residues" evidence="9">
    <location>
        <begin position="659"/>
        <end position="678"/>
    </location>
</feature>
<feature type="region of interest" description="Disordered" evidence="9">
    <location>
        <begin position="576"/>
        <end position="691"/>
    </location>
</feature>
<comment type="similarity">
    <text evidence="8">Belongs to the sodium:neurotransmitter symporter (SNF) (TC 2.A.22) family.</text>
</comment>
<evidence type="ECO:0000256" key="4">
    <source>
        <dbReference type="ARBA" id="ARBA00022989"/>
    </source>
</evidence>
<dbReference type="Pfam" id="PF00209">
    <property type="entry name" value="SNF"/>
    <property type="match status" value="1"/>
</dbReference>
<dbReference type="GO" id="GO:0046872">
    <property type="term" value="F:metal ion binding"/>
    <property type="evidence" value="ECO:0007669"/>
    <property type="project" value="UniProtKB-KW"/>
</dbReference>
<feature type="transmembrane region" description="Helical" evidence="10">
    <location>
        <begin position="535"/>
        <end position="557"/>
    </location>
</feature>
<dbReference type="GO" id="GO:0009986">
    <property type="term" value="C:cell surface"/>
    <property type="evidence" value="ECO:0007669"/>
    <property type="project" value="TreeGrafter"/>
</dbReference>
<feature type="transmembrane region" description="Helical" evidence="10">
    <location>
        <begin position="319"/>
        <end position="344"/>
    </location>
</feature>
<gene>
    <name evidence="11" type="primary">SLC6A1</name>
</gene>
<keyword evidence="8" id="KW-0769">Symport</keyword>
<sequence>MATNGTKTDGQVTELNEVATNNDKPKSLDVKPEKNKKELPARETWVGKFDFLLSCVGYAIGLGNVWRFPYLCGKNGGGAFLIPYFLTLIFAGVPLFLLECSLGQYTSIGGLGVWKLAPMFKGVGLAAAVLSFWLNIYYIVIIAWAIYYLYNSFATELPWSSCNNPWNTELCYTNYSINDTTNLSSAVNEFWTHNMHQMTDGLEKPGQIRVPLAITLAIAWVLVYFCIWKGVSWTGKVVYFSATYPYFMLFILFIRGVTLPGAKEGILFYITPDFQKLKESEVWLDAATQIFFSYGLGLGSLIALGSYNTFNNNVYRDSVIVCCINSCTSMFAGFVIFSIVGFMAHVTKKDIKDVAASGPGLAFLAYPEAVTQLPVSPLWAILFFSMLLMLGIDSQFCTVEGFITALVDEFPRALRGRREIFIAVVCLVSYLIGLSNITQGGLYVFKLFDYYSASGMCLLFLVFFECISISWCYGVNKFYDNIQEMIGYRPCIWWKLCWVGFTPLIVAGVFLFSAIQMVPLTLGDYVFPGWGQGVGWLMALSSMVLIPGYMVYMYLGLKGTYKERLRIMFQPPAVTRRCQENGPEQQAETNAANLSSPINPASPTSPAPANATSPVAPAPPAANPASSPVNPATSPTATITTTVTTTSPVNPIMTTVSPTSPPPKPTSPTEPVNPPKPTSPTSNLTNAEANV</sequence>
<evidence type="ECO:0000256" key="1">
    <source>
        <dbReference type="ARBA" id="ARBA00004141"/>
    </source>
</evidence>
<feature type="binding site" evidence="6">
    <location>
        <position position="293"/>
    </location>
    <ligand>
        <name>Na(+)</name>
        <dbReference type="ChEBI" id="CHEBI:29101"/>
        <label>1</label>
    </ligand>
</feature>
<comment type="subcellular location">
    <subcellularLocation>
        <location evidence="1">Membrane</location>
        <topology evidence="1">Multi-pass membrane protein</topology>
    </subcellularLocation>
</comment>
<keyword evidence="5 10" id="KW-0472">Membrane</keyword>
<keyword evidence="3 8" id="KW-0812">Transmembrane</keyword>
<feature type="binding site" evidence="6">
    <location>
        <position position="325"/>
    </location>
    <ligand>
        <name>Na(+)</name>
        <dbReference type="ChEBI" id="CHEBI:29101"/>
        <label>1</label>
    </ligand>
</feature>
<feature type="binding site" evidence="6">
    <location>
        <position position="64"/>
    </location>
    <ligand>
        <name>Na(+)</name>
        <dbReference type="ChEBI" id="CHEBI:29101"/>
        <label>1</label>
    </ligand>
</feature>
<keyword evidence="2 8" id="KW-0813">Transport</keyword>
<dbReference type="InterPro" id="IPR000175">
    <property type="entry name" value="Na/ntran_symport"/>
</dbReference>
<evidence type="ECO:0000256" key="8">
    <source>
        <dbReference type="RuleBase" id="RU003732"/>
    </source>
</evidence>
<feature type="binding site" evidence="6">
    <location>
        <position position="390"/>
    </location>
    <ligand>
        <name>Na(+)</name>
        <dbReference type="ChEBI" id="CHEBI:29101"/>
        <label>1</label>
    </ligand>
</feature>
<feature type="transmembrane region" description="Helical" evidence="10">
    <location>
        <begin position="208"/>
        <end position="227"/>
    </location>
</feature>
<dbReference type="GO" id="GO:0006836">
    <property type="term" value="P:neurotransmitter transport"/>
    <property type="evidence" value="ECO:0007669"/>
    <property type="project" value="InterPro"/>
</dbReference>
<feature type="disulfide bond" evidence="7">
    <location>
        <begin position="162"/>
        <end position="171"/>
    </location>
</feature>
<dbReference type="SUPFAM" id="SSF161070">
    <property type="entry name" value="SNF-like"/>
    <property type="match status" value="1"/>
</dbReference>
<feature type="compositionally biased region" description="Low complexity" evidence="9">
    <location>
        <begin position="623"/>
        <end position="658"/>
    </location>
</feature>
<dbReference type="GO" id="GO:0005332">
    <property type="term" value="F:gamma-aminobutyric acid:sodium:chloride symporter activity"/>
    <property type="evidence" value="ECO:0007669"/>
    <property type="project" value="InterPro"/>
</dbReference>
<feature type="transmembrane region" description="Helical" evidence="10">
    <location>
        <begin position="282"/>
        <end position="307"/>
    </location>
</feature>
<dbReference type="PRINTS" id="PR00176">
    <property type="entry name" value="NANEUSMPORT"/>
</dbReference>
<reference evidence="11" key="1">
    <citation type="submission" date="2016-05" db="EMBL/GenBank/DDBJ databases">
        <authorList>
            <person name="Lavstsen T."/>
            <person name="Jespersen J.S."/>
        </authorList>
    </citation>
    <scope>NUCLEOTIDE SEQUENCE</scope>
    <source>
        <tissue evidence="11">Brain</tissue>
    </source>
</reference>
<evidence type="ECO:0000256" key="5">
    <source>
        <dbReference type="ARBA" id="ARBA00023136"/>
    </source>
</evidence>
<dbReference type="PANTHER" id="PTHR11616">
    <property type="entry name" value="SODIUM/CHLORIDE DEPENDENT TRANSPORTER"/>
    <property type="match status" value="1"/>
</dbReference>
<evidence type="ECO:0000256" key="7">
    <source>
        <dbReference type="PIRSR" id="PIRSR600175-2"/>
    </source>
</evidence>
<feature type="compositionally biased region" description="Low complexity" evidence="9">
    <location>
        <begin position="595"/>
        <end position="615"/>
    </location>
</feature>
<dbReference type="PROSITE" id="PS00610">
    <property type="entry name" value="NA_NEUROTRAN_SYMP_1"/>
    <property type="match status" value="1"/>
</dbReference>
<protein>
    <recommendedName>
        <fullName evidence="8">Transporter</fullName>
    </recommendedName>
</protein>
<feature type="compositionally biased region" description="Basic and acidic residues" evidence="9">
    <location>
        <begin position="23"/>
        <end position="35"/>
    </location>
</feature>
<evidence type="ECO:0000256" key="3">
    <source>
        <dbReference type="ARBA" id="ARBA00022692"/>
    </source>
</evidence>
<dbReference type="GO" id="GO:0005886">
    <property type="term" value="C:plasma membrane"/>
    <property type="evidence" value="ECO:0007669"/>
    <property type="project" value="InterPro"/>
</dbReference>
<feature type="transmembrane region" description="Helical" evidence="10">
    <location>
        <begin position="420"/>
        <end position="438"/>
    </location>
</feature>
<feature type="transmembrane region" description="Helical" evidence="10">
    <location>
        <begin position="123"/>
        <end position="150"/>
    </location>
</feature>